<dbReference type="OrthoDB" id="6585768at2759"/>
<comment type="caution">
    <text evidence="1">The sequence shown here is derived from an EMBL/GenBank/DDBJ whole genome shotgun (WGS) entry which is preliminary data.</text>
</comment>
<gene>
    <name evidence="1" type="ORF">AGLY_001276</name>
</gene>
<dbReference type="InterPro" id="IPR001806">
    <property type="entry name" value="Small_GTPase"/>
</dbReference>
<dbReference type="PROSITE" id="PS51419">
    <property type="entry name" value="RAB"/>
    <property type="match status" value="1"/>
</dbReference>
<dbReference type="GO" id="GO:0005525">
    <property type="term" value="F:GTP binding"/>
    <property type="evidence" value="ECO:0007669"/>
    <property type="project" value="InterPro"/>
</dbReference>
<dbReference type="EMBL" id="VYZN01000001">
    <property type="protein sequence ID" value="KAE9545733.1"/>
    <property type="molecule type" value="Genomic_DNA"/>
</dbReference>
<protein>
    <submittedName>
        <fullName evidence="1">Uncharacterized protein</fullName>
    </submittedName>
</protein>
<dbReference type="Proteomes" id="UP000475862">
    <property type="component" value="Unassembled WGS sequence"/>
</dbReference>
<proteinExistence type="predicted"/>
<dbReference type="Pfam" id="PF00071">
    <property type="entry name" value="Ras"/>
    <property type="match status" value="1"/>
</dbReference>
<sequence>MAIYSVMKINFLLQLCSNYGIINLLMILCNFSYEINKNLFFFNSSMGPFRTCPSHSRYLHLIYVLVLVVEDECGKIPTVIVQNKVDLIERSQVNPQEVDILARSLGCKLICTSVKDDVNVNNVFRYLATRCLKEIQKEEQEYMSGNGLHQTYTIDTSSFGAVPYHNRNSSTTIKLRSGKIRQKKKNIFKNSCVIP</sequence>
<dbReference type="AlphaFoldDB" id="A0A6G0U9U9"/>
<dbReference type="InterPro" id="IPR027417">
    <property type="entry name" value="P-loop_NTPase"/>
</dbReference>
<reference evidence="1 2" key="1">
    <citation type="submission" date="2019-08" db="EMBL/GenBank/DDBJ databases">
        <title>The genome of the soybean aphid Biotype 1, its phylome, world population structure and adaptation to the North American continent.</title>
        <authorList>
            <person name="Giordano R."/>
            <person name="Donthu R.K."/>
            <person name="Hernandez A.G."/>
            <person name="Wright C.L."/>
            <person name="Zimin A.V."/>
        </authorList>
    </citation>
    <scope>NUCLEOTIDE SEQUENCE [LARGE SCALE GENOMIC DNA]</scope>
    <source>
        <tissue evidence="1">Whole aphids</tissue>
    </source>
</reference>
<keyword evidence="2" id="KW-1185">Reference proteome</keyword>
<name>A0A6G0U9U9_APHGL</name>
<dbReference type="SUPFAM" id="SSF52540">
    <property type="entry name" value="P-loop containing nucleoside triphosphate hydrolases"/>
    <property type="match status" value="1"/>
</dbReference>
<dbReference type="GO" id="GO:0003924">
    <property type="term" value="F:GTPase activity"/>
    <property type="evidence" value="ECO:0007669"/>
    <property type="project" value="InterPro"/>
</dbReference>
<dbReference type="Gene3D" id="3.40.50.300">
    <property type="entry name" value="P-loop containing nucleotide triphosphate hydrolases"/>
    <property type="match status" value="1"/>
</dbReference>
<accession>A0A6G0U9U9</accession>
<evidence type="ECO:0000313" key="2">
    <source>
        <dbReference type="Proteomes" id="UP000475862"/>
    </source>
</evidence>
<evidence type="ECO:0000313" key="1">
    <source>
        <dbReference type="EMBL" id="KAE9545733.1"/>
    </source>
</evidence>
<organism evidence="1 2">
    <name type="scientific">Aphis glycines</name>
    <name type="common">Soybean aphid</name>
    <dbReference type="NCBI Taxonomy" id="307491"/>
    <lineage>
        <taxon>Eukaryota</taxon>
        <taxon>Metazoa</taxon>
        <taxon>Ecdysozoa</taxon>
        <taxon>Arthropoda</taxon>
        <taxon>Hexapoda</taxon>
        <taxon>Insecta</taxon>
        <taxon>Pterygota</taxon>
        <taxon>Neoptera</taxon>
        <taxon>Paraneoptera</taxon>
        <taxon>Hemiptera</taxon>
        <taxon>Sternorrhyncha</taxon>
        <taxon>Aphidomorpha</taxon>
        <taxon>Aphidoidea</taxon>
        <taxon>Aphididae</taxon>
        <taxon>Aphidini</taxon>
        <taxon>Aphis</taxon>
        <taxon>Aphis</taxon>
    </lineage>
</organism>